<dbReference type="PROSITE" id="PS50157">
    <property type="entry name" value="ZINC_FINGER_C2H2_2"/>
    <property type="match status" value="2"/>
</dbReference>
<proteinExistence type="predicted"/>
<dbReference type="GO" id="GO:0008270">
    <property type="term" value="F:zinc ion binding"/>
    <property type="evidence" value="ECO:0007669"/>
    <property type="project" value="UniProtKB-KW"/>
</dbReference>
<reference evidence="14 15" key="1">
    <citation type="submission" date="2024-09" db="EMBL/GenBank/DDBJ databases">
        <title>A chromosome-level genome assembly of Gray's grenadier anchovy, Coilia grayii.</title>
        <authorList>
            <person name="Fu Z."/>
        </authorList>
    </citation>
    <scope>NUCLEOTIDE SEQUENCE [LARGE SCALE GENOMIC DNA]</scope>
    <source>
        <strain evidence="14">G4</strain>
        <tissue evidence="14">Muscle</tissue>
    </source>
</reference>
<protein>
    <submittedName>
        <fullName evidence="14">Uncharacterized protein</fullName>
    </submittedName>
</protein>
<keyword evidence="2" id="KW-0479">Metal-binding</keyword>
<feature type="region of interest" description="Disordered" evidence="11">
    <location>
        <begin position="114"/>
        <end position="137"/>
    </location>
</feature>
<evidence type="ECO:0000256" key="5">
    <source>
        <dbReference type="ARBA" id="ARBA00022833"/>
    </source>
</evidence>
<organism evidence="14 15">
    <name type="scientific">Coilia grayii</name>
    <name type="common">Gray's grenadier anchovy</name>
    <dbReference type="NCBI Taxonomy" id="363190"/>
    <lineage>
        <taxon>Eukaryota</taxon>
        <taxon>Metazoa</taxon>
        <taxon>Chordata</taxon>
        <taxon>Craniata</taxon>
        <taxon>Vertebrata</taxon>
        <taxon>Euteleostomi</taxon>
        <taxon>Actinopterygii</taxon>
        <taxon>Neopterygii</taxon>
        <taxon>Teleostei</taxon>
        <taxon>Clupei</taxon>
        <taxon>Clupeiformes</taxon>
        <taxon>Clupeoidei</taxon>
        <taxon>Engraulidae</taxon>
        <taxon>Coilinae</taxon>
        <taxon>Coilia</taxon>
    </lineage>
</organism>
<dbReference type="GO" id="GO:0005634">
    <property type="term" value="C:nucleus"/>
    <property type="evidence" value="ECO:0007669"/>
    <property type="project" value="UniProtKB-SubCell"/>
</dbReference>
<dbReference type="EMBL" id="JBHFQA010000018">
    <property type="protein sequence ID" value="KAL2083676.1"/>
    <property type="molecule type" value="Genomic_DNA"/>
</dbReference>
<keyword evidence="4 10" id="KW-0863">Zinc-finger</keyword>
<evidence type="ECO:0000256" key="9">
    <source>
        <dbReference type="ARBA" id="ARBA00023242"/>
    </source>
</evidence>
<name>A0ABD1JC77_9TELE</name>
<feature type="compositionally biased region" description="Basic and acidic residues" evidence="11">
    <location>
        <begin position="114"/>
        <end position="128"/>
    </location>
</feature>
<dbReference type="Gene3D" id="3.30.710.10">
    <property type="entry name" value="Potassium Channel Kv1.1, Chain A"/>
    <property type="match status" value="1"/>
</dbReference>
<evidence type="ECO:0000259" key="13">
    <source>
        <dbReference type="PROSITE" id="PS50157"/>
    </source>
</evidence>
<keyword evidence="3" id="KW-0677">Repeat</keyword>
<dbReference type="Pfam" id="PF00651">
    <property type="entry name" value="BTB"/>
    <property type="match status" value="1"/>
</dbReference>
<evidence type="ECO:0000259" key="12">
    <source>
        <dbReference type="PROSITE" id="PS50097"/>
    </source>
</evidence>
<dbReference type="PROSITE" id="PS00028">
    <property type="entry name" value="ZINC_FINGER_C2H2_1"/>
    <property type="match status" value="1"/>
</dbReference>
<dbReference type="Gene3D" id="3.30.160.60">
    <property type="entry name" value="Classic Zinc Finger"/>
    <property type="match status" value="2"/>
</dbReference>
<evidence type="ECO:0000256" key="8">
    <source>
        <dbReference type="ARBA" id="ARBA00023163"/>
    </source>
</evidence>
<dbReference type="InterPro" id="IPR011333">
    <property type="entry name" value="SKP1/BTB/POZ_sf"/>
</dbReference>
<dbReference type="Proteomes" id="UP001591681">
    <property type="component" value="Unassembled WGS sequence"/>
</dbReference>
<dbReference type="InterPro" id="IPR036236">
    <property type="entry name" value="Znf_C2H2_sf"/>
</dbReference>
<dbReference type="SUPFAM" id="SSF57667">
    <property type="entry name" value="beta-beta-alpha zinc fingers"/>
    <property type="match status" value="1"/>
</dbReference>
<keyword evidence="8" id="KW-0804">Transcription</keyword>
<dbReference type="FunFam" id="3.30.160.60:FF:000325">
    <property type="entry name" value="ZFP90 zinc finger protein"/>
    <property type="match status" value="1"/>
</dbReference>
<feature type="domain" description="C2H2-type" evidence="13">
    <location>
        <begin position="578"/>
        <end position="600"/>
    </location>
</feature>
<dbReference type="FunFam" id="3.30.160.60:FF:000446">
    <property type="entry name" value="Zinc finger protein"/>
    <property type="match status" value="1"/>
</dbReference>
<dbReference type="AlphaFoldDB" id="A0ABD1JC77"/>
<keyword evidence="15" id="KW-1185">Reference proteome</keyword>
<accession>A0ABD1JC77</accession>
<gene>
    <name evidence="14" type="ORF">ACEWY4_021449</name>
</gene>
<keyword evidence="5" id="KW-0862">Zinc</keyword>
<comment type="caution">
    <text evidence="14">The sequence shown here is derived from an EMBL/GenBank/DDBJ whole genome shotgun (WGS) entry which is preliminary data.</text>
</comment>
<evidence type="ECO:0000256" key="11">
    <source>
        <dbReference type="SAM" id="MobiDB-lite"/>
    </source>
</evidence>
<dbReference type="GO" id="GO:0003677">
    <property type="term" value="F:DNA binding"/>
    <property type="evidence" value="ECO:0007669"/>
    <property type="project" value="UniProtKB-KW"/>
</dbReference>
<evidence type="ECO:0000313" key="15">
    <source>
        <dbReference type="Proteomes" id="UP001591681"/>
    </source>
</evidence>
<evidence type="ECO:0000313" key="14">
    <source>
        <dbReference type="EMBL" id="KAL2083676.1"/>
    </source>
</evidence>
<dbReference type="CDD" id="cd18186">
    <property type="entry name" value="BTB_POZ_ZBTB_KLHL-like"/>
    <property type="match status" value="1"/>
</dbReference>
<dbReference type="InterPro" id="IPR013087">
    <property type="entry name" value="Znf_C2H2_type"/>
</dbReference>
<dbReference type="SMART" id="SM00355">
    <property type="entry name" value="ZnF_C2H2"/>
    <property type="match status" value="2"/>
</dbReference>
<dbReference type="PANTHER" id="PTHR24394">
    <property type="entry name" value="ZINC FINGER PROTEIN"/>
    <property type="match status" value="1"/>
</dbReference>
<feature type="region of interest" description="Disordered" evidence="11">
    <location>
        <begin position="515"/>
        <end position="536"/>
    </location>
</feature>
<evidence type="ECO:0000256" key="4">
    <source>
        <dbReference type="ARBA" id="ARBA00022771"/>
    </source>
</evidence>
<dbReference type="InterPro" id="IPR000210">
    <property type="entry name" value="BTB/POZ_dom"/>
</dbReference>
<comment type="subcellular location">
    <subcellularLocation>
        <location evidence="1">Nucleus</location>
    </subcellularLocation>
</comment>
<feature type="domain" description="C2H2-type" evidence="13">
    <location>
        <begin position="550"/>
        <end position="577"/>
    </location>
</feature>
<evidence type="ECO:0000256" key="10">
    <source>
        <dbReference type="PROSITE-ProRule" id="PRU00042"/>
    </source>
</evidence>
<keyword evidence="6" id="KW-0805">Transcription regulation</keyword>
<evidence type="ECO:0000256" key="2">
    <source>
        <dbReference type="ARBA" id="ARBA00022723"/>
    </source>
</evidence>
<keyword evidence="9" id="KW-0539">Nucleus</keyword>
<keyword evidence="7" id="KW-0238">DNA-binding</keyword>
<evidence type="ECO:0000256" key="6">
    <source>
        <dbReference type="ARBA" id="ARBA00023015"/>
    </source>
</evidence>
<feature type="domain" description="BTB" evidence="12">
    <location>
        <begin position="9"/>
        <end position="76"/>
    </location>
</feature>
<sequence length="613" mass="67853">MQREFGQFCDCVIQLHMCPERLFLAHRSVLAASSPVLASLLARHGALLDLQLPCLSSEIMDYLLDFIYTGNLPPKSQDDLVFSVAIDLQVQELQCALMLRRNTLSETLNIQNKADRKRPFPETQHKENLWSSLSPGGSEGPLPSCLSCEAVPVIRHAKAGGKLSPIQPSNTPNCDLNVNFDLHERESKTIRNVDYPSCMHKPGDHNFQNMARSDNFLYDSKSKRVKFASHVLFSDLTFCHSTVIESSSDVANELLESKSGIVVQTNTTVPPKTAYVSAQIRRTRHKDKDLRAHAKGSTDLTLGDASKENGYRGHFHLNKAHEHSGVASKQLRHANNNHNMPCAPLQFSDISAYAPVDSSQYISEVHSKQGQHNILCYLPSEADTQYAVHVAVSNKKYSQATDLQTCMNSSDSKAWSATIGPNGQEPVVSGHSITAVTPAVHDISLDDHSSASERFSSDQDDDCSLCGPQITCVHTYHGQMRYHCLSREHQFTEPSKSDEEGLCTIQTEAARSKYSSLPGIAPSEASTSKPMAATKTPANPPGLNLAAQPYQCTLCDRAFSQRGSLNRHMRSHLGVRPYSCPQCPMTFSRQYRVTEHMRVHQHGCEDFQRVGPA</sequence>
<feature type="region of interest" description="Disordered" evidence="11">
    <location>
        <begin position="283"/>
        <end position="305"/>
    </location>
</feature>
<dbReference type="Pfam" id="PF00096">
    <property type="entry name" value="zf-C2H2"/>
    <property type="match status" value="2"/>
</dbReference>
<evidence type="ECO:0000256" key="7">
    <source>
        <dbReference type="ARBA" id="ARBA00023125"/>
    </source>
</evidence>
<dbReference type="SUPFAM" id="SSF54695">
    <property type="entry name" value="POZ domain"/>
    <property type="match status" value="1"/>
</dbReference>
<dbReference type="PROSITE" id="PS50097">
    <property type="entry name" value="BTB"/>
    <property type="match status" value="1"/>
</dbReference>
<evidence type="ECO:0000256" key="3">
    <source>
        <dbReference type="ARBA" id="ARBA00022737"/>
    </source>
</evidence>
<evidence type="ECO:0000256" key="1">
    <source>
        <dbReference type="ARBA" id="ARBA00004123"/>
    </source>
</evidence>
<dbReference type="SMART" id="SM00225">
    <property type="entry name" value="BTB"/>
    <property type="match status" value="1"/>
</dbReference>
<dbReference type="PANTHER" id="PTHR24394:SF29">
    <property type="entry name" value="MYONEURIN"/>
    <property type="match status" value="1"/>
</dbReference>